<evidence type="ECO:0000256" key="4">
    <source>
        <dbReference type="ARBA" id="ARBA00022989"/>
    </source>
</evidence>
<evidence type="ECO:0000256" key="5">
    <source>
        <dbReference type="ARBA" id="ARBA00023136"/>
    </source>
</evidence>
<keyword evidence="2" id="KW-1003">Cell membrane</keyword>
<reference evidence="10 11" key="1">
    <citation type="journal article" date="2013" name="Int. J. Syst. Evol. Microbiol.">
        <title>Marinoscillum luteum sp. nov., isolated from marine sediment.</title>
        <authorList>
            <person name="Cha I.T."/>
            <person name="Park S.J."/>
            <person name="Kim S.J."/>
            <person name="Kim J.G."/>
            <person name="Jung M.Y."/>
            <person name="Shin K.S."/>
            <person name="Kwon K.K."/>
            <person name="Yang S.H."/>
            <person name="Seo Y.S."/>
            <person name="Rhee S.K."/>
        </authorList>
    </citation>
    <scope>NUCLEOTIDE SEQUENCE [LARGE SCALE GENOMIC DNA]</scope>
    <source>
        <strain evidence="10 11">KCTC 23939</strain>
    </source>
</reference>
<feature type="domain" description="MacB-like periplasmic core" evidence="9">
    <location>
        <begin position="21"/>
        <end position="244"/>
    </location>
</feature>
<dbReference type="EMBL" id="JBIPKE010000014">
    <property type="protein sequence ID" value="MFH6983154.1"/>
    <property type="molecule type" value="Genomic_DNA"/>
</dbReference>
<evidence type="ECO:0000256" key="2">
    <source>
        <dbReference type="ARBA" id="ARBA00022475"/>
    </source>
</evidence>
<dbReference type="RefSeq" id="WP_395416723.1">
    <property type="nucleotide sequence ID" value="NZ_JBIPKE010000014.1"/>
</dbReference>
<feature type="domain" description="ABC3 transporter permease C-terminal" evidence="8">
    <location>
        <begin position="287"/>
        <end position="409"/>
    </location>
</feature>
<accession>A0ABW7N8U6</accession>
<dbReference type="InterPro" id="IPR025857">
    <property type="entry name" value="MacB_PCD"/>
</dbReference>
<comment type="subcellular location">
    <subcellularLocation>
        <location evidence="1">Cell membrane</location>
        <topology evidence="1">Multi-pass membrane protein</topology>
    </subcellularLocation>
</comment>
<evidence type="ECO:0000256" key="1">
    <source>
        <dbReference type="ARBA" id="ARBA00004651"/>
    </source>
</evidence>
<feature type="transmembrane region" description="Helical" evidence="7">
    <location>
        <begin position="328"/>
        <end position="355"/>
    </location>
</feature>
<dbReference type="InterPro" id="IPR050250">
    <property type="entry name" value="Macrolide_Exporter_MacB"/>
</dbReference>
<evidence type="ECO:0000256" key="7">
    <source>
        <dbReference type="SAM" id="Phobius"/>
    </source>
</evidence>
<evidence type="ECO:0000256" key="3">
    <source>
        <dbReference type="ARBA" id="ARBA00022692"/>
    </source>
</evidence>
<dbReference type="PANTHER" id="PTHR30572:SF4">
    <property type="entry name" value="ABC TRANSPORTER PERMEASE YTRF"/>
    <property type="match status" value="1"/>
</dbReference>
<evidence type="ECO:0000313" key="10">
    <source>
        <dbReference type="EMBL" id="MFH6983154.1"/>
    </source>
</evidence>
<gene>
    <name evidence="10" type="ORF">ACHKAR_06875</name>
</gene>
<dbReference type="Proteomes" id="UP001610063">
    <property type="component" value="Unassembled WGS sequence"/>
</dbReference>
<evidence type="ECO:0000313" key="11">
    <source>
        <dbReference type="Proteomes" id="UP001610063"/>
    </source>
</evidence>
<evidence type="ECO:0000256" key="6">
    <source>
        <dbReference type="ARBA" id="ARBA00038076"/>
    </source>
</evidence>
<dbReference type="InterPro" id="IPR003838">
    <property type="entry name" value="ABC3_permease_C"/>
</dbReference>
<dbReference type="Pfam" id="PF02687">
    <property type="entry name" value="FtsX"/>
    <property type="match status" value="1"/>
</dbReference>
<evidence type="ECO:0000259" key="9">
    <source>
        <dbReference type="Pfam" id="PF12704"/>
    </source>
</evidence>
<evidence type="ECO:0000259" key="8">
    <source>
        <dbReference type="Pfam" id="PF02687"/>
    </source>
</evidence>
<keyword evidence="5 7" id="KW-0472">Membrane</keyword>
<sequence>MFDLDKWQEIFQTIAKNKVRTFATAFGVFWGILMLILLLGAGQGLQNGVQQSMLLDAINSIWVIPARTSISYEGMPAGRQHPFQEEDLESVFTEVSGIEFMSPENWLMGNYIVKYKNRGSAFGVYGTKSDYFDIKVTMKIQSGRSLNLLDDREKRKVCYIGNRVAESIFPEGVDPVGEYLDIKGSMFRVVGVFKFEASNGMDQAQRIYVPFSTYQQIFNPDKSVSLFAVTTAPGTMGKQLEGDILELLKIRQSIHPDDDQAFWVHNQEENFRQVQNLFNGIKAFIWLVGIGTLTAGIVGVSNIMIIVVKERTKEIGIRKAMGATPNSIVGLILQESIFITAVAGYFGLFMGVVLLESVNYALEAMGADLDFFTRPEVNFRAAITSLIILVVSGALAGLFPALRAAHIKPVDALKDE</sequence>
<dbReference type="Pfam" id="PF12704">
    <property type="entry name" value="MacB_PCD"/>
    <property type="match status" value="1"/>
</dbReference>
<feature type="transmembrane region" description="Helical" evidence="7">
    <location>
        <begin position="379"/>
        <end position="399"/>
    </location>
</feature>
<feature type="transmembrane region" description="Helical" evidence="7">
    <location>
        <begin position="21"/>
        <end position="42"/>
    </location>
</feature>
<comment type="caution">
    <text evidence="10">The sequence shown here is derived from an EMBL/GenBank/DDBJ whole genome shotgun (WGS) entry which is preliminary data.</text>
</comment>
<feature type="transmembrane region" description="Helical" evidence="7">
    <location>
        <begin position="283"/>
        <end position="308"/>
    </location>
</feature>
<proteinExistence type="inferred from homology"/>
<comment type="similarity">
    <text evidence="6">Belongs to the ABC-4 integral membrane protein family.</text>
</comment>
<organism evidence="10 11">
    <name type="scientific">Marinoscillum luteum</name>
    <dbReference type="NCBI Taxonomy" id="861051"/>
    <lineage>
        <taxon>Bacteria</taxon>
        <taxon>Pseudomonadati</taxon>
        <taxon>Bacteroidota</taxon>
        <taxon>Cytophagia</taxon>
        <taxon>Cytophagales</taxon>
        <taxon>Reichenbachiellaceae</taxon>
        <taxon>Marinoscillum</taxon>
    </lineage>
</organism>
<protein>
    <submittedName>
        <fullName evidence="10">ABC transporter permease</fullName>
    </submittedName>
</protein>
<keyword evidence="3 7" id="KW-0812">Transmembrane</keyword>
<keyword evidence="4 7" id="KW-1133">Transmembrane helix</keyword>
<name>A0ABW7N8U6_9BACT</name>
<keyword evidence="11" id="KW-1185">Reference proteome</keyword>
<dbReference type="PANTHER" id="PTHR30572">
    <property type="entry name" value="MEMBRANE COMPONENT OF TRANSPORTER-RELATED"/>
    <property type="match status" value="1"/>
</dbReference>